<dbReference type="Proteomes" id="UP000177967">
    <property type="component" value="Unassembled WGS sequence"/>
</dbReference>
<comment type="caution">
    <text evidence="2">The sequence shown here is derived from an EMBL/GenBank/DDBJ whole genome shotgun (WGS) entry which is preliminary data.</text>
</comment>
<dbReference type="EMBL" id="MHBW01000006">
    <property type="protein sequence ID" value="OGY09679.1"/>
    <property type="molecule type" value="Genomic_DNA"/>
</dbReference>
<dbReference type="STRING" id="1797513.A2782_03085"/>
<keyword evidence="1" id="KW-0378">Hydrolase</keyword>
<dbReference type="InterPro" id="IPR005754">
    <property type="entry name" value="Sortase"/>
</dbReference>
<dbReference type="CDD" id="cd00004">
    <property type="entry name" value="Sortase"/>
    <property type="match status" value="1"/>
</dbReference>
<evidence type="ECO:0000256" key="1">
    <source>
        <dbReference type="ARBA" id="ARBA00022801"/>
    </source>
</evidence>
<gene>
    <name evidence="2" type="ORF">A2782_03085</name>
</gene>
<dbReference type="GO" id="GO:0016787">
    <property type="term" value="F:hydrolase activity"/>
    <property type="evidence" value="ECO:0007669"/>
    <property type="project" value="UniProtKB-KW"/>
</dbReference>
<dbReference type="SUPFAM" id="SSF63817">
    <property type="entry name" value="Sortase"/>
    <property type="match status" value="1"/>
</dbReference>
<proteinExistence type="predicted"/>
<evidence type="ECO:0000313" key="2">
    <source>
        <dbReference type="EMBL" id="OGY09679.1"/>
    </source>
</evidence>
<evidence type="ECO:0008006" key="4">
    <source>
        <dbReference type="Google" id="ProtNLM"/>
    </source>
</evidence>
<name>A0A1G1V2S6_9BACT</name>
<dbReference type="InterPro" id="IPR023365">
    <property type="entry name" value="Sortase_dom-sf"/>
</dbReference>
<reference evidence="2 3" key="1">
    <citation type="journal article" date="2016" name="Nat. Commun.">
        <title>Thousands of microbial genomes shed light on interconnected biogeochemical processes in an aquifer system.</title>
        <authorList>
            <person name="Anantharaman K."/>
            <person name="Brown C.T."/>
            <person name="Hug L.A."/>
            <person name="Sharon I."/>
            <person name="Castelle C.J."/>
            <person name="Probst A.J."/>
            <person name="Thomas B.C."/>
            <person name="Singh A."/>
            <person name="Wilkins M.J."/>
            <person name="Karaoz U."/>
            <person name="Brodie E.L."/>
            <person name="Williams K.H."/>
            <person name="Hubbard S.S."/>
            <person name="Banfield J.F."/>
        </authorList>
    </citation>
    <scope>NUCLEOTIDE SEQUENCE [LARGE SCALE GENOMIC DNA]</scope>
</reference>
<protein>
    <recommendedName>
        <fullName evidence="4">Sortase</fullName>
    </recommendedName>
</protein>
<sequence length="304" mass="33606">MNVNLPINWPWRTYRGIIYDASWGHTSGEVIVVTGQGITLTIPFERFLAARDNILGNDLGIGIIRGVGAGLVTLGMAGVVLTTKPIVASEFSYQTNKAKNLVQEKVANTEYMQNIKKAKEETQQREYAKQFAAQIGAPNTDFSIYVPKIDAKAPVIANVDSSQQSVYAEALKVGVAHAYGSSYPDQPGGTYVFAHSTNGPWNVSRYNAVFYLLRELDPESQDEIYVFYQGKIYKYKVAEKHIVEGDDLSWLLNSREGDQRLILQSCWPPGTVWKRIIVVAYLDPIPSATSVYGGSLTQTVTGLN</sequence>
<organism evidence="2 3">
    <name type="scientific">Candidatus Blackburnbacteria bacterium RIFCSPHIGHO2_01_FULL_43_15b</name>
    <dbReference type="NCBI Taxonomy" id="1797513"/>
    <lineage>
        <taxon>Bacteria</taxon>
        <taxon>Candidatus Blackburniibacteriota</taxon>
    </lineage>
</organism>
<dbReference type="Gene3D" id="2.40.260.10">
    <property type="entry name" value="Sortase"/>
    <property type="match status" value="1"/>
</dbReference>
<evidence type="ECO:0000313" key="3">
    <source>
        <dbReference type="Proteomes" id="UP000177967"/>
    </source>
</evidence>
<accession>A0A1G1V2S6</accession>
<dbReference type="Pfam" id="PF04203">
    <property type="entry name" value="Sortase"/>
    <property type="match status" value="1"/>
</dbReference>
<dbReference type="AlphaFoldDB" id="A0A1G1V2S6"/>